<evidence type="ECO:0000256" key="1">
    <source>
        <dbReference type="SAM" id="MobiDB-lite"/>
    </source>
</evidence>
<evidence type="ECO:0000313" key="3">
    <source>
        <dbReference type="Proteomes" id="UP000594638"/>
    </source>
</evidence>
<dbReference type="Proteomes" id="UP000594638">
    <property type="component" value="Unassembled WGS sequence"/>
</dbReference>
<dbReference type="Gene3D" id="1.20.1270.10">
    <property type="match status" value="1"/>
</dbReference>
<sequence length="94" mass="9774">MLKELGDKVPSAVKDKVEAKLKELKEAISSGSTQTIKDAMATVNQEVMQIGQSLYSHPGPTSTELSTVASGSSDKSSGGDVDGELIDADFSEGN</sequence>
<comment type="caution">
    <text evidence="2">The sequence shown here is derived from an EMBL/GenBank/DDBJ whole genome shotgun (WGS) entry which is preliminary data.</text>
</comment>
<feature type="compositionally biased region" description="Low complexity" evidence="1">
    <location>
        <begin position="70"/>
        <end position="79"/>
    </location>
</feature>
<feature type="compositionally biased region" description="Acidic residues" evidence="1">
    <location>
        <begin position="81"/>
        <end position="94"/>
    </location>
</feature>
<accession>A0A8S0SUU9</accession>
<keyword evidence="3" id="KW-1185">Reference proteome</keyword>
<evidence type="ECO:0000313" key="2">
    <source>
        <dbReference type="EMBL" id="CAA2996310.1"/>
    </source>
</evidence>
<dbReference type="OrthoDB" id="1746960at2759"/>
<name>A0A8S0SUU9_OLEEU</name>
<feature type="region of interest" description="Disordered" evidence="1">
    <location>
        <begin position="53"/>
        <end position="94"/>
    </location>
</feature>
<dbReference type="AlphaFoldDB" id="A0A8S0SUU9"/>
<dbReference type="Gramene" id="OE9A072469T1">
    <property type="protein sequence ID" value="OE9A072469C1"/>
    <property type="gene ID" value="OE9A072469"/>
</dbReference>
<feature type="compositionally biased region" description="Polar residues" evidence="1">
    <location>
        <begin position="53"/>
        <end position="69"/>
    </location>
</feature>
<protein>
    <submittedName>
        <fullName evidence="2">Stromal 70 kDa heat shock-related, chloroplastic-like</fullName>
    </submittedName>
</protein>
<dbReference type="EMBL" id="CACTIH010005522">
    <property type="protein sequence ID" value="CAA2996310.1"/>
    <property type="molecule type" value="Genomic_DNA"/>
</dbReference>
<proteinExistence type="predicted"/>
<dbReference type="SUPFAM" id="SSF100934">
    <property type="entry name" value="Heat shock protein 70kD (HSP70), C-terminal subdomain"/>
    <property type="match status" value="1"/>
</dbReference>
<reference evidence="2 3" key="1">
    <citation type="submission" date="2019-12" db="EMBL/GenBank/DDBJ databases">
        <authorList>
            <person name="Alioto T."/>
            <person name="Alioto T."/>
            <person name="Gomez Garrido J."/>
        </authorList>
    </citation>
    <scope>NUCLEOTIDE SEQUENCE [LARGE SCALE GENOMIC DNA]</scope>
</reference>
<dbReference type="InterPro" id="IPR029048">
    <property type="entry name" value="HSP70_C_sf"/>
</dbReference>
<gene>
    <name evidence="2" type="ORF">OLEA9_A072469</name>
</gene>
<organism evidence="2 3">
    <name type="scientific">Olea europaea subsp. europaea</name>
    <dbReference type="NCBI Taxonomy" id="158383"/>
    <lineage>
        <taxon>Eukaryota</taxon>
        <taxon>Viridiplantae</taxon>
        <taxon>Streptophyta</taxon>
        <taxon>Embryophyta</taxon>
        <taxon>Tracheophyta</taxon>
        <taxon>Spermatophyta</taxon>
        <taxon>Magnoliopsida</taxon>
        <taxon>eudicotyledons</taxon>
        <taxon>Gunneridae</taxon>
        <taxon>Pentapetalae</taxon>
        <taxon>asterids</taxon>
        <taxon>lamiids</taxon>
        <taxon>Lamiales</taxon>
        <taxon>Oleaceae</taxon>
        <taxon>Oleeae</taxon>
        <taxon>Olea</taxon>
    </lineage>
</organism>
<keyword evidence="2" id="KW-0346">Stress response</keyword>